<feature type="compositionally biased region" description="Low complexity" evidence="3">
    <location>
        <begin position="370"/>
        <end position="384"/>
    </location>
</feature>
<feature type="compositionally biased region" description="Polar residues" evidence="3">
    <location>
        <begin position="286"/>
        <end position="313"/>
    </location>
</feature>
<dbReference type="Pfam" id="PF00439">
    <property type="entry name" value="Bromodomain"/>
    <property type="match status" value="1"/>
</dbReference>
<evidence type="ECO:0000259" key="4">
    <source>
        <dbReference type="PROSITE" id="PS50014"/>
    </source>
</evidence>
<feature type="region of interest" description="Disordered" evidence="3">
    <location>
        <begin position="474"/>
        <end position="509"/>
    </location>
</feature>
<dbReference type="InterPro" id="IPR036427">
    <property type="entry name" value="Bromodomain-like_sf"/>
</dbReference>
<gene>
    <name evidence="5" type="ORF">EZS28_009289</name>
</gene>
<name>A0A5J4WJW5_9EUKA</name>
<keyword evidence="1 2" id="KW-0103">Bromodomain</keyword>
<sequence>MHSTNQEASSSSFISVPEQRAQERMEAIKQIVYELMANKKAYPFNTPVDIQALNIPDYQRIIKVPMDFGTIQRKIDNNKYNGLAEAALADLFLVFDNAFCYNGPLSQITSMAKELQKQLKKKLERTLLFQHEEINLVSTTYPEKYATGGAQELPDPILQYLSPPRIQNASGLPSFSLQHTQNMNTHQVDDNINQQEQYSDFDLKPREASVQANQRLQLTHMKHNTHLTHQQQHKHIPGSGIKGRPPSNPQVGIQSNINTGHIRGHGRGHKSAKSIVMNQRNQSLSINQPYYTGSNDSLSGINSDRISQQTNSGIIHESPSKYQSSSSSSSYTQQQQQQMTQPTQTPIHTHGKVGRPSHQQHNTNLPQSRQQQTNQYQQQHNTNTGTRGVDLSTPSTEVEQPFVITYNTPNIETLLIPFDGDKDPLTLEEKIRVMENCEKLPQSFLVNLLQMIRVIAPLTPVLVLSGEKLDENFEKQRRKKEHRLNKKKSGNKDGKEKDQDDNDLIQIFGNVSEWDDDGEMIRDIERRDGESGEEKHSDDSSSESAEDDKTNDGSSKKVDDEEEQIVEINLDEFDPQLQNHIARYVEICVRQLSGQIG</sequence>
<dbReference type="SMART" id="SM00297">
    <property type="entry name" value="BROMO"/>
    <property type="match status" value="1"/>
</dbReference>
<feature type="compositionally biased region" description="Basic residues" evidence="3">
    <location>
        <begin position="262"/>
        <end position="272"/>
    </location>
</feature>
<evidence type="ECO:0000313" key="6">
    <source>
        <dbReference type="Proteomes" id="UP000324800"/>
    </source>
</evidence>
<feature type="compositionally biased region" description="Basic and acidic residues" evidence="3">
    <location>
        <begin position="547"/>
        <end position="559"/>
    </location>
</feature>
<feature type="region of interest" description="Disordered" evidence="3">
    <location>
        <begin position="526"/>
        <end position="563"/>
    </location>
</feature>
<feature type="region of interest" description="Disordered" evidence="3">
    <location>
        <begin position="234"/>
        <end position="273"/>
    </location>
</feature>
<feature type="compositionally biased region" description="Basic residues" evidence="3">
    <location>
        <begin position="476"/>
        <end position="489"/>
    </location>
</feature>
<reference evidence="5 6" key="1">
    <citation type="submission" date="2019-03" db="EMBL/GenBank/DDBJ databases">
        <title>Single cell metagenomics reveals metabolic interactions within the superorganism composed of flagellate Streblomastix strix and complex community of Bacteroidetes bacteria on its surface.</title>
        <authorList>
            <person name="Treitli S.C."/>
            <person name="Kolisko M."/>
            <person name="Husnik F."/>
            <person name="Keeling P."/>
            <person name="Hampl V."/>
        </authorList>
    </citation>
    <scope>NUCLEOTIDE SEQUENCE [LARGE SCALE GENOMIC DNA]</scope>
    <source>
        <strain evidence="5">ST1C</strain>
    </source>
</reference>
<dbReference type="OrthoDB" id="21449at2759"/>
<feature type="region of interest" description="Disordered" evidence="3">
    <location>
        <begin position="286"/>
        <end position="395"/>
    </location>
</feature>
<dbReference type="PANTHER" id="PTHR46136:SF1">
    <property type="entry name" value="TRANSCRIPTION FACTOR GTE11-RELATED"/>
    <property type="match status" value="1"/>
</dbReference>
<dbReference type="EMBL" id="SNRW01001748">
    <property type="protein sequence ID" value="KAA6395188.1"/>
    <property type="molecule type" value="Genomic_DNA"/>
</dbReference>
<dbReference type="Gene3D" id="1.20.920.10">
    <property type="entry name" value="Bromodomain-like"/>
    <property type="match status" value="1"/>
</dbReference>
<feature type="compositionally biased region" description="Low complexity" evidence="3">
    <location>
        <begin position="320"/>
        <end position="346"/>
    </location>
</feature>
<feature type="compositionally biased region" description="Polar residues" evidence="3">
    <location>
        <begin position="249"/>
        <end position="259"/>
    </location>
</feature>
<dbReference type="SUPFAM" id="SSF47370">
    <property type="entry name" value="Bromodomain"/>
    <property type="match status" value="1"/>
</dbReference>
<feature type="compositionally biased region" description="Basic and acidic residues" evidence="3">
    <location>
        <begin position="526"/>
        <end position="539"/>
    </location>
</feature>
<dbReference type="PROSITE" id="PS50014">
    <property type="entry name" value="BROMODOMAIN_2"/>
    <property type="match status" value="1"/>
</dbReference>
<proteinExistence type="predicted"/>
<organism evidence="5 6">
    <name type="scientific">Streblomastix strix</name>
    <dbReference type="NCBI Taxonomy" id="222440"/>
    <lineage>
        <taxon>Eukaryota</taxon>
        <taxon>Metamonada</taxon>
        <taxon>Preaxostyla</taxon>
        <taxon>Oxymonadida</taxon>
        <taxon>Streblomastigidae</taxon>
        <taxon>Streblomastix</taxon>
    </lineage>
</organism>
<protein>
    <recommendedName>
        <fullName evidence="4">Bromo domain-containing protein</fullName>
    </recommendedName>
</protein>
<dbReference type="PANTHER" id="PTHR46136">
    <property type="entry name" value="TRANSCRIPTION FACTOR GTE8"/>
    <property type="match status" value="1"/>
</dbReference>
<dbReference type="PRINTS" id="PR00503">
    <property type="entry name" value="BROMODOMAIN"/>
</dbReference>
<comment type="caution">
    <text evidence="5">The sequence shown here is derived from an EMBL/GenBank/DDBJ whole genome shotgun (WGS) entry which is preliminary data.</text>
</comment>
<evidence type="ECO:0000256" key="1">
    <source>
        <dbReference type="ARBA" id="ARBA00023117"/>
    </source>
</evidence>
<dbReference type="Proteomes" id="UP000324800">
    <property type="component" value="Unassembled WGS sequence"/>
</dbReference>
<feature type="compositionally biased region" description="Polar residues" evidence="3">
    <location>
        <begin position="357"/>
        <end position="369"/>
    </location>
</feature>
<feature type="domain" description="Bromo" evidence="4">
    <location>
        <begin position="36"/>
        <end position="109"/>
    </location>
</feature>
<dbReference type="InterPro" id="IPR001487">
    <property type="entry name" value="Bromodomain"/>
</dbReference>
<dbReference type="InterPro" id="IPR052442">
    <property type="entry name" value="Env_Response_Regulator"/>
</dbReference>
<evidence type="ECO:0000256" key="3">
    <source>
        <dbReference type="SAM" id="MobiDB-lite"/>
    </source>
</evidence>
<dbReference type="AlphaFoldDB" id="A0A5J4WJW5"/>
<accession>A0A5J4WJW5</accession>
<evidence type="ECO:0000256" key="2">
    <source>
        <dbReference type="PROSITE-ProRule" id="PRU00035"/>
    </source>
</evidence>
<evidence type="ECO:0000313" key="5">
    <source>
        <dbReference type="EMBL" id="KAA6395188.1"/>
    </source>
</evidence>